<accession>A0ABY2DAB8</accession>
<proteinExistence type="predicted"/>
<reference evidence="1 2" key="1">
    <citation type="submission" date="2019-03" db="EMBL/GenBank/DDBJ databases">
        <title>Halomonas marinisediminis sp. nov., a moderately halophilic bacterium isolated from the Bohai Gulf.</title>
        <authorList>
            <person name="Ji X."/>
        </authorList>
    </citation>
    <scope>NUCLEOTIDE SEQUENCE [LARGE SCALE GENOMIC DNA]</scope>
    <source>
        <strain evidence="1 2">204</strain>
    </source>
</reference>
<evidence type="ECO:0000313" key="1">
    <source>
        <dbReference type="EMBL" id="TDB05122.1"/>
    </source>
</evidence>
<gene>
    <name evidence="1" type="ORF">E0702_02720</name>
</gene>
<dbReference type="Proteomes" id="UP000294823">
    <property type="component" value="Unassembled WGS sequence"/>
</dbReference>
<keyword evidence="2" id="KW-1185">Reference proteome</keyword>
<protein>
    <submittedName>
        <fullName evidence="1">DUF1643 domain-containing protein</fullName>
    </submittedName>
</protein>
<dbReference type="InterPro" id="IPR016992">
    <property type="entry name" value="UCP032209"/>
</dbReference>
<name>A0ABY2DAB8_9GAMM</name>
<organism evidence="1 2">
    <name type="scientific">Halomonas marinisediminis</name>
    <dbReference type="NCBI Taxonomy" id="2546095"/>
    <lineage>
        <taxon>Bacteria</taxon>
        <taxon>Pseudomonadati</taxon>
        <taxon>Pseudomonadota</taxon>
        <taxon>Gammaproteobacteria</taxon>
        <taxon>Oceanospirillales</taxon>
        <taxon>Halomonadaceae</taxon>
        <taxon>Halomonas</taxon>
    </lineage>
</organism>
<dbReference type="InterPro" id="IPR012441">
    <property type="entry name" value="DUF1643"/>
</dbReference>
<dbReference type="RefSeq" id="WP_132041420.1">
    <property type="nucleotide sequence ID" value="NZ_SLTR01000002.1"/>
</dbReference>
<comment type="caution">
    <text evidence="1">The sequence shown here is derived from an EMBL/GenBank/DDBJ whole genome shotgun (WGS) entry which is preliminary data.</text>
</comment>
<dbReference type="EMBL" id="SLTR01000002">
    <property type="protein sequence ID" value="TDB05122.1"/>
    <property type="molecule type" value="Genomic_DNA"/>
</dbReference>
<dbReference type="Pfam" id="PF07799">
    <property type="entry name" value="DUF1643"/>
    <property type="match status" value="1"/>
</dbReference>
<evidence type="ECO:0000313" key="2">
    <source>
        <dbReference type="Proteomes" id="UP000294823"/>
    </source>
</evidence>
<dbReference type="PIRSF" id="PIRSF032209">
    <property type="entry name" value="UCP032209"/>
    <property type="match status" value="1"/>
</dbReference>
<sequence length="156" mass="17340">MKKVAKISPCERYRYTLGRIWDSELPYVAFIGLNPSTADAVEDDPTLNRCIQYAKAWGYGGVWMVNLFAFRATSPVDMKAADDPVGPDNDLSLKSVCEAADLVVAAWGNHGSFRNRSRQVRVMLDGLHCLKLNKSGEPAHPLYQRKTARPEVLPSS</sequence>